<dbReference type="AlphaFoldDB" id="A0A1M5NT01"/>
<dbReference type="Proteomes" id="UP000184108">
    <property type="component" value="Unassembled WGS sequence"/>
</dbReference>
<organism evidence="1 2">
    <name type="scientific">Chryseobacterium vrystaatense</name>
    <dbReference type="NCBI Taxonomy" id="307480"/>
    <lineage>
        <taxon>Bacteria</taxon>
        <taxon>Pseudomonadati</taxon>
        <taxon>Bacteroidota</taxon>
        <taxon>Flavobacteriia</taxon>
        <taxon>Flavobacteriales</taxon>
        <taxon>Weeksellaceae</taxon>
        <taxon>Chryseobacterium group</taxon>
        <taxon>Chryseobacterium</taxon>
    </lineage>
</organism>
<evidence type="ECO:0000313" key="1">
    <source>
        <dbReference type="EMBL" id="SHG92662.1"/>
    </source>
</evidence>
<dbReference type="InterPro" id="IPR058074">
    <property type="entry name" value="Bacteriocin-like"/>
</dbReference>
<evidence type="ECO:0000313" key="2">
    <source>
        <dbReference type="Proteomes" id="UP000184108"/>
    </source>
</evidence>
<dbReference type="NCBIfam" id="NF047798">
    <property type="entry name" value="leader_Chryseo"/>
    <property type="match status" value="1"/>
</dbReference>
<accession>A0A1M5NT01</accession>
<reference evidence="2" key="1">
    <citation type="submission" date="2016-11" db="EMBL/GenBank/DDBJ databases">
        <authorList>
            <person name="Varghese N."/>
            <person name="Submissions S."/>
        </authorList>
    </citation>
    <scope>NUCLEOTIDE SEQUENCE [LARGE SCALE GENOMIC DNA]</scope>
    <source>
        <strain evidence="2">YR203</strain>
    </source>
</reference>
<sequence>MADTNSQLFDFQRLYSFTETNKHMKNLKKLLRGQLRTINGGTVLIDCPTPYGGFTKCTGPYNNIIYCPAPENVCQSDSCLRGKGCWPKS</sequence>
<protein>
    <submittedName>
        <fullName evidence="1">Uncharacterized protein</fullName>
    </submittedName>
</protein>
<dbReference type="EMBL" id="FQVE01000009">
    <property type="protein sequence ID" value="SHG92662.1"/>
    <property type="molecule type" value="Genomic_DNA"/>
</dbReference>
<gene>
    <name evidence="1" type="ORF">SAMN02787073_5074</name>
</gene>
<proteinExistence type="predicted"/>
<name>A0A1M5NT01_9FLAO</name>